<evidence type="ECO:0000256" key="1">
    <source>
        <dbReference type="ARBA" id="ARBA00022737"/>
    </source>
</evidence>
<evidence type="ECO:0000256" key="3">
    <source>
        <dbReference type="SAM" id="MobiDB-lite"/>
    </source>
</evidence>
<dbReference type="PANTHER" id="PTHR46935">
    <property type="entry name" value="OS01G0674700 PROTEIN"/>
    <property type="match status" value="1"/>
</dbReference>
<dbReference type="Pfam" id="PF13812">
    <property type="entry name" value="PPR_3"/>
    <property type="match status" value="1"/>
</dbReference>
<evidence type="ECO:0000313" key="4">
    <source>
        <dbReference type="EMBL" id="KAK2976530.1"/>
    </source>
</evidence>
<keyword evidence="5" id="KW-1185">Reference proteome</keyword>
<sequence length="295" mass="33729">IDKICKVANKPLVVTYTGLIQACLDAGNIESGVYIFNHMHKVCSPNLVTCNILMKAYFEHEMFDEAKELFMRLAENGNRISSKLEYNDRVMPDIYTFNLMLDACVAHQRWDDLESVYEKMLQHGFHFNTKRHLRLILDACRAGKVDQPPPPLLTKEMFRVKLEQDDYAAAFSCIARHPSDDSPVFSPKAWLNFFRENAHRFQKETLVRLINEVIAIHIRHAALERQTSNSAAVTCGLVENWRGRPATTAERRTSGDNDWRSGREERPTAKGQALTATREGDGWPARSENDTESES</sequence>
<proteinExistence type="predicted"/>
<feature type="region of interest" description="Disordered" evidence="3">
    <location>
        <begin position="246"/>
        <end position="295"/>
    </location>
</feature>
<gene>
    <name evidence="4" type="ORF">RJ640_026579</name>
</gene>
<evidence type="ECO:0000313" key="5">
    <source>
        <dbReference type="Proteomes" id="UP001187471"/>
    </source>
</evidence>
<dbReference type="PANTHER" id="PTHR46935:SF1">
    <property type="entry name" value="OS01G0674700 PROTEIN"/>
    <property type="match status" value="1"/>
</dbReference>
<dbReference type="InterPro" id="IPR002885">
    <property type="entry name" value="PPR_rpt"/>
</dbReference>
<feature type="repeat" description="PPR" evidence="2">
    <location>
        <begin position="93"/>
        <end position="127"/>
    </location>
</feature>
<evidence type="ECO:0008006" key="6">
    <source>
        <dbReference type="Google" id="ProtNLM"/>
    </source>
</evidence>
<feature type="compositionally biased region" description="Basic and acidic residues" evidence="3">
    <location>
        <begin position="249"/>
        <end position="268"/>
    </location>
</feature>
<dbReference type="AlphaFoldDB" id="A0AA88UA36"/>
<dbReference type="EMBL" id="JAVXUO010002063">
    <property type="protein sequence ID" value="KAK2976530.1"/>
    <property type="molecule type" value="Genomic_DNA"/>
</dbReference>
<dbReference type="Pfam" id="PF01535">
    <property type="entry name" value="PPR"/>
    <property type="match status" value="1"/>
</dbReference>
<evidence type="ECO:0000256" key="2">
    <source>
        <dbReference type="PROSITE-ProRule" id="PRU00708"/>
    </source>
</evidence>
<organism evidence="4 5">
    <name type="scientific">Escallonia rubra</name>
    <dbReference type="NCBI Taxonomy" id="112253"/>
    <lineage>
        <taxon>Eukaryota</taxon>
        <taxon>Viridiplantae</taxon>
        <taxon>Streptophyta</taxon>
        <taxon>Embryophyta</taxon>
        <taxon>Tracheophyta</taxon>
        <taxon>Spermatophyta</taxon>
        <taxon>Magnoliopsida</taxon>
        <taxon>eudicotyledons</taxon>
        <taxon>Gunneridae</taxon>
        <taxon>Pentapetalae</taxon>
        <taxon>asterids</taxon>
        <taxon>campanulids</taxon>
        <taxon>Escalloniales</taxon>
        <taxon>Escalloniaceae</taxon>
        <taxon>Escallonia</taxon>
    </lineage>
</organism>
<feature type="repeat" description="PPR" evidence="2">
    <location>
        <begin position="46"/>
        <end position="80"/>
    </location>
</feature>
<dbReference type="InterPro" id="IPR044645">
    <property type="entry name" value="DG1/EMB2279-like"/>
</dbReference>
<feature type="non-terminal residue" evidence="4">
    <location>
        <position position="1"/>
    </location>
</feature>
<name>A0AA88UA36_9ASTE</name>
<dbReference type="GO" id="GO:0009658">
    <property type="term" value="P:chloroplast organization"/>
    <property type="evidence" value="ECO:0007669"/>
    <property type="project" value="InterPro"/>
</dbReference>
<dbReference type="GO" id="GO:0009507">
    <property type="term" value="C:chloroplast"/>
    <property type="evidence" value="ECO:0007669"/>
    <property type="project" value="TreeGrafter"/>
</dbReference>
<dbReference type="Proteomes" id="UP001187471">
    <property type="component" value="Unassembled WGS sequence"/>
</dbReference>
<reference evidence="4" key="1">
    <citation type="submission" date="2022-12" db="EMBL/GenBank/DDBJ databases">
        <title>Draft genome assemblies for two species of Escallonia (Escalloniales).</title>
        <authorList>
            <person name="Chanderbali A."/>
            <person name="Dervinis C."/>
            <person name="Anghel I."/>
            <person name="Soltis D."/>
            <person name="Soltis P."/>
            <person name="Zapata F."/>
        </authorList>
    </citation>
    <scope>NUCLEOTIDE SEQUENCE</scope>
    <source>
        <strain evidence="4">UCBG92.1500</strain>
        <tissue evidence="4">Leaf</tissue>
    </source>
</reference>
<dbReference type="InterPro" id="IPR011990">
    <property type="entry name" value="TPR-like_helical_dom_sf"/>
</dbReference>
<keyword evidence="1" id="KW-0677">Repeat</keyword>
<comment type="caution">
    <text evidence="4">The sequence shown here is derived from an EMBL/GenBank/DDBJ whole genome shotgun (WGS) entry which is preliminary data.</text>
</comment>
<dbReference type="NCBIfam" id="TIGR00756">
    <property type="entry name" value="PPR"/>
    <property type="match status" value="3"/>
</dbReference>
<feature type="non-terminal residue" evidence="4">
    <location>
        <position position="295"/>
    </location>
</feature>
<protein>
    <recommendedName>
        <fullName evidence="6">Pentatricopeptide repeat-containing protein</fullName>
    </recommendedName>
</protein>
<dbReference type="PROSITE" id="PS51375">
    <property type="entry name" value="PPR"/>
    <property type="match status" value="2"/>
</dbReference>
<accession>A0AA88UA36</accession>
<dbReference type="Gene3D" id="1.25.40.10">
    <property type="entry name" value="Tetratricopeptide repeat domain"/>
    <property type="match status" value="1"/>
</dbReference>